<reference evidence="6 7" key="1">
    <citation type="submission" date="2018-09" db="EMBL/GenBank/DDBJ databases">
        <title>The draft genome of Acinetobacter sp. strains.</title>
        <authorList>
            <person name="Qin J."/>
            <person name="Feng Y."/>
            <person name="Zong Z."/>
        </authorList>
    </citation>
    <scope>NUCLEOTIDE SEQUENCE [LARGE SCALE GENOMIC DNA]</scope>
    <source>
        <strain evidence="6 7">WCHAc060001</strain>
    </source>
</reference>
<feature type="transmembrane region" description="Helical" evidence="4">
    <location>
        <begin position="147"/>
        <end position="168"/>
    </location>
</feature>
<name>A0ABX9U7V4_9GAMM</name>
<evidence type="ECO:0000313" key="7">
    <source>
        <dbReference type="Proteomes" id="UP000273105"/>
    </source>
</evidence>
<evidence type="ECO:0000313" key="6">
    <source>
        <dbReference type="EMBL" id="RLL47387.1"/>
    </source>
</evidence>
<feature type="transmembrane region" description="Helical" evidence="4">
    <location>
        <begin position="174"/>
        <end position="192"/>
    </location>
</feature>
<dbReference type="PANTHER" id="PTHR14969">
    <property type="entry name" value="SPHINGOSINE-1-PHOSPHATE PHOSPHOHYDROLASE"/>
    <property type="match status" value="1"/>
</dbReference>
<keyword evidence="4" id="KW-1133">Transmembrane helix</keyword>
<keyword evidence="4" id="KW-0812">Transmembrane</keyword>
<gene>
    <name evidence="6" type="ORF">D9K79_07150</name>
</gene>
<sequence>MPKQLLFLGGLLLLISIILLKIPAFKASDLGAVQWMFAHRSHSLNSIAIGLSIIGGMPFVLFMTTLWCLTLAWYKKYINIVFISIGIIGSIVLTWALKYFISRPRPPEMYFLVQTYGDSFPSGHSLYAATLGCLAMYVYLQYTHHKLICLAMSLWMIVMGISRVYAGAHYPSDVLSGWSISFIWITLLYLAMSKYQSANKK</sequence>
<dbReference type="EC" id="3.6.1.27" evidence="1"/>
<dbReference type="InterPro" id="IPR000326">
    <property type="entry name" value="PAP2/HPO"/>
</dbReference>
<dbReference type="CDD" id="cd03392">
    <property type="entry name" value="PAP2_like_2"/>
    <property type="match status" value="1"/>
</dbReference>
<evidence type="ECO:0000256" key="2">
    <source>
        <dbReference type="ARBA" id="ARBA00032707"/>
    </source>
</evidence>
<dbReference type="Proteomes" id="UP000273105">
    <property type="component" value="Unassembled WGS sequence"/>
</dbReference>
<comment type="catalytic activity">
    <reaction evidence="3">
        <text>di-trans,octa-cis-undecaprenyl diphosphate + H2O = di-trans,octa-cis-undecaprenyl phosphate + phosphate + H(+)</text>
        <dbReference type="Rhea" id="RHEA:28094"/>
        <dbReference type="ChEBI" id="CHEBI:15377"/>
        <dbReference type="ChEBI" id="CHEBI:15378"/>
        <dbReference type="ChEBI" id="CHEBI:43474"/>
        <dbReference type="ChEBI" id="CHEBI:58405"/>
        <dbReference type="ChEBI" id="CHEBI:60392"/>
        <dbReference type="EC" id="3.6.1.27"/>
    </reaction>
</comment>
<dbReference type="RefSeq" id="WP_121531821.1">
    <property type="nucleotide sequence ID" value="NZ_RCHE01000012.1"/>
</dbReference>
<comment type="caution">
    <text evidence="6">The sequence shown here is derived from an EMBL/GenBank/DDBJ whole genome shotgun (WGS) entry which is preliminary data.</text>
</comment>
<dbReference type="SUPFAM" id="SSF48317">
    <property type="entry name" value="Acid phosphatase/Vanadium-dependent haloperoxidase"/>
    <property type="match status" value="1"/>
</dbReference>
<dbReference type="SMART" id="SM00014">
    <property type="entry name" value="acidPPc"/>
    <property type="match status" value="1"/>
</dbReference>
<feature type="transmembrane region" description="Helical" evidence="4">
    <location>
        <begin position="80"/>
        <end position="101"/>
    </location>
</feature>
<dbReference type="EMBL" id="RCHE01000012">
    <property type="protein sequence ID" value="RLL47387.1"/>
    <property type="molecule type" value="Genomic_DNA"/>
</dbReference>
<feature type="domain" description="Phosphatidic acid phosphatase type 2/haloperoxidase" evidence="5">
    <location>
        <begin position="79"/>
        <end position="189"/>
    </location>
</feature>
<dbReference type="Pfam" id="PF01569">
    <property type="entry name" value="PAP2"/>
    <property type="match status" value="1"/>
</dbReference>
<dbReference type="Gene3D" id="1.20.144.10">
    <property type="entry name" value="Phosphatidic acid phosphatase type 2/haloperoxidase"/>
    <property type="match status" value="2"/>
</dbReference>
<proteinExistence type="predicted"/>
<evidence type="ECO:0000259" key="5">
    <source>
        <dbReference type="SMART" id="SM00014"/>
    </source>
</evidence>
<feature type="transmembrane region" description="Helical" evidence="4">
    <location>
        <begin position="121"/>
        <end position="140"/>
    </location>
</feature>
<protein>
    <recommendedName>
        <fullName evidence="1">undecaprenyl-diphosphate phosphatase</fullName>
        <ecNumber evidence="1">3.6.1.27</ecNumber>
    </recommendedName>
    <alternativeName>
        <fullName evidence="2">Undecaprenyl pyrophosphate phosphatase</fullName>
    </alternativeName>
</protein>
<evidence type="ECO:0000256" key="4">
    <source>
        <dbReference type="SAM" id="Phobius"/>
    </source>
</evidence>
<dbReference type="InterPro" id="IPR036938">
    <property type="entry name" value="PAP2/HPO_sf"/>
</dbReference>
<accession>A0ABX9U7V4</accession>
<organism evidence="6 7">
    <name type="scientific">Acinetobacter cumulans</name>
    <dbReference type="NCBI Taxonomy" id="2136182"/>
    <lineage>
        <taxon>Bacteria</taxon>
        <taxon>Pseudomonadati</taxon>
        <taxon>Pseudomonadota</taxon>
        <taxon>Gammaproteobacteria</taxon>
        <taxon>Moraxellales</taxon>
        <taxon>Moraxellaceae</taxon>
        <taxon>Acinetobacter</taxon>
    </lineage>
</organism>
<dbReference type="PANTHER" id="PTHR14969:SF13">
    <property type="entry name" value="AT30094P"/>
    <property type="match status" value="1"/>
</dbReference>
<feature type="transmembrane region" description="Helical" evidence="4">
    <location>
        <begin position="48"/>
        <end position="73"/>
    </location>
</feature>
<keyword evidence="4" id="KW-0472">Membrane</keyword>
<keyword evidence="7" id="KW-1185">Reference proteome</keyword>
<evidence type="ECO:0000256" key="3">
    <source>
        <dbReference type="ARBA" id="ARBA00047594"/>
    </source>
</evidence>
<evidence type="ECO:0000256" key="1">
    <source>
        <dbReference type="ARBA" id="ARBA00012374"/>
    </source>
</evidence>